<evidence type="ECO:0000313" key="2">
    <source>
        <dbReference type="EMBL" id="PKI37078.1"/>
    </source>
</evidence>
<name>A0A2I0HZF8_PUNGR</name>
<evidence type="ECO:0000313" key="3">
    <source>
        <dbReference type="Proteomes" id="UP000233551"/>
    </source>
</evidence>
<dbReference type="AlphaFoldDB" id="A0A2I0HZF8"/>
<gene>
    <name evidence="2" type="ORF">CRG98_042512</name>
</gene>
<feature type="domain" description="Reverse transcriptase Ty1/copia-type" evidence="1">
    <location>
        <begin position="11"/>
        <end position="54"/>
    </location>
</feature>
<reference evidence="2 3" key="1">
    <citation type="submission" date="2017-11" db="EMBL/GenBank/DDBJ databases">
        <title>De-novo sequencing of pomegranate (Punica granatum L.) genome.</title>
        <authorList>
            <person name="Akparov Z."/>
            <person name="Amiraslanov A."/>
            <person name="Hajiyeva S."/>
            <person name="Abbasov M."/>
            <person name="Kaur K."/>
            <person name="Hamwieh A."/>
            <person name="Solovyev V."/>
            <person name="Salamov A."/>
            <person name="Braich B."/>
            <person name="Kosarev P."/>
            <person name="Mahmoud A."/>
            <person name="Hajiyev E."/>
            <person name="Babayeva S."/>
            <person name="Izzatullayeva V."/>
            <person name="Mammadov A."/>
            <person name="Mammadov A."/>
            <person name="Sharifova S."/>
            <person name="Ojaghi J."/>
            <person name="Eynullazada K."/>
            <person name="Bayramov B."/>
            <person name="Abdulazimova A."/>
            <person name="Shahmuradov I."/>
        </authorList>
    </citation>
    <scope>NUCLEOTIDE SEQUENCE [LARGE SCALE GENOMIC DNA]</scope>
    <source>
        <strain evidence="3">cv. AG2017</strain>
        <tissue evidence="2">Leaf</tissue>
    </source>
</reference>
<dbReference type="EMBL" id="PGOL01004556">
    <property type="protein sequence ID" value="PKI37078.1"/>
    <property type="molecule type" value="Genomic_DNA"/>
</dbReference>
<evidence type="ECO:0000259" key="1">
    <source>
        <dbReference type="Pfam" id="PF07727"/>
    </source>
</evidence>
<dbReference type="STRING" id="22663.A0A2I0HZF8"/>
<keyword evidence="3" id="KW-1185">Reference proteome</keyword>
<proteinExistence type="predicted"/>
<dbReference type="Proteomes" id="UP000233551">
    <property type="component" value="Unassembled WGS sequence"/>
</dbReference>
<organism evidence="2 3">
    <name type="scientific">Punica granatum</name>
    <name type="common">Pomegranate</name>
    <dbReference type="NCBI Taxonomy" id="22663"/>
    <lineage>
        <taxon>Eukaryota</taxon>
        <taxon>Viridiplantae</taxon>
        <taxon>Streptophyta</taxon>
        <taxon>Embryophyta</taxon>
        <taxon>Tracheophyta</taxon>
        <taxon>Spermatophyta</taxon>
        <taxon>Magnoliopsida</taxon>
        <taxon>eudicotyledons</taxon>
        <taxon>Gunneridae</taxon>
        <taxon>Pentapetalae</taxon>
        <taxon>rosids</taxon>
        <taxon>malvids</taxon>
        <taxon>Myrtales</taxon>
        <taxon>Lythraceae</taxon>
        <taxon>Punica</taxon>
    </lineage>
</organism>
<accession>A0A2I0HZF8</accession>
<protein>
    <recommendedName>
        <fullName evidence="1">Reverse transcriptase Ty1/copia-type domain-containing protein</fullName>
    </recommendedName>
</protein>
<sequence>MDGRYIEWAFNNAFLHGDLDEEVYMQRPPGYTLNGTGNVCRLRKSLYGLKQSPSQGKFLRPNSLELEAYCDLNWAIMAEARSQQAASLTELCWLGHGFLISNAKTRVATLKGWYWFFSYVVASTTRCGMGSSQNIDLGRISLTIALSSLEKGGSDSGEGEEMEKTKPMKSLRMVMSFQTFP</sequence>
<comment type="caution">
    <text evidence="2">The sequence shown here is derived from an EMBL/GenBank/DDBJ whole genome shotgun (WGS) entry which is preliminary data.</text>
</comment>
<dbReference type="Pfam" id="PF07727">
    <property type="entry name" value="RVT_2"/>
    <property type="match status" value="1"/>
</dbReference>
<dbReference type="InterPro" id="IPR013103">
    <property type="entry name" value="RVT_2"/>
</dbReference>